<name>A0A2N0QIE7_9GLOM</name>
<protein>
    <submittedName>
        <fullName evidence="1">Uncharacterized protein</fullName>
    </submittedName>
</protein>
<proteinExistence type="predicted"/>
<sequence>MSGRMSHHAYPHHTSRHHNLETCIYCNGFRWVAAYCDKIPSEFKGHYWSSKSYQAKNCKFNARKEPWL</sequence>
<reference evidence="1 2" key="1">
    <citation type="submission" date="2017-10" db="EMBL/GenBank/DDBJ databases">
        <title>Extensive intraspecific genome diversity in a model arbuscular mycorrhizal fungus.</title>
        <authorList>
            <person name="Chen E.C.H."/>
            <person name="Morin E."/>
            <person name="Baudet D."/>
            <person name="Noel J."/>
            <person name="Ndikumana S."/>
            <person name="Charron P."/>
            <person name="St-Onge C."/>
            <person name="Giorgi J."/>
            <person name="Grigoriev I.V."/>
            <person name="Roux C."/>
            <person name="Martin F.M."/>
            <person name="Corradi N."/>
        </authorList>
    </citation>
    <scope>NUCLEOTIDE SEQUENCE [LARGE SCALE GENOMIC DNA]</scope>
    <source>
        <strain evidence="1 2">A1</strain>
    </source>
</reference>
<dbReference type="Proteomes" id="UP000232688">
    <property type="component" value="Unassembled WGS sequence"/>
</dbReference>
<evidence type="ECO:0000313" key="2">
    <source>
        <dbReference type="Proteomes" id="UP000232688"/>
    </source>
</evidence>
<dbReference type="VEuPathDB" id="FungiDB:FUN_013931"/>
<organism evidence="1 2">
    <name type="scientific">Rhizophagus irregularis</name>
    <dbReference type="NCBI Taxonomy" id="588596"/>
    <lineage>
        <taxon>Eukaryota</taxon>
        <taxon>Fungi</taxon>
        <taxon>Fungi incertae sedis</taxon>
        <taxon>Mucoromycota</taxon>
        <taxon>Glomeromycotina</taxon>
        <taxon>Glomeromycetes</taxon>
        <taxon>Glomerales</taxon>
        <taxon>Glomeraceae</taxon>
        <taxon>Rhizophagus</taxon>
    </lineage>
</organism>
<reference evidence="1 2" key="2">
    <citation type="submission" date="2017-10" db="EMBL/GenBank/DDBJ databases">
        <title>Genome analyses suggest a sexual origin of heterokaryosis in a supposedly ancient asexual fungus.</title>
        <authorList>
            <person name="Corradi N."/>
            <person name="Sedzielewska K."/>
            <person name="Noel J."/>
            <person name="Charron P."/>
            <person name="Farinelli L."/>
            <person name="Marton T."/>
            <person name="Kruger M."/>
            <person name="Pelin A."/>
            <person name="Brachmann A."/>
            <person name="Corradi N."/>
        </authorList>
    </citation>
    <scope>NUCLEOTIDE SEQUENCE [LARGE SCALE GENOMIC DNA]</scope>
    <source>
        <strain evidence="1 2">A1</strain>
    </source>
</reference>
<evidence type="ECO:0000313" key="1">
    <source>
        <dbReference type="EMBL" id="PKC50815.1"/>
    </source>
</evidence>
<dbReference type="AlphaFoldDB" id="A0A2N0QIE7"/>
<dbReference type="EMBL" id="LLXH01008988">
    <property type="protein sequence ID" value="PKC50815.1"/>
    <property type="molecule type" value="Genomic_DNA"/>
</dbReference>
<gene>
    <name evidence="1" type="ORF">RhiirA1_485279</name>
</gene>
<comment type="caution">
    <text evidence="1">The sequence shown here is derived from an EMBL/GenBank/DDBJ whole genome shotgun (WGS) entry which is preliminary data.</text>
</comment>
<dbReference type="VEuPathDB" id="FungiDB:RhiirA1_485279"/>
<dbReference type="VEuPathDB" id="FungiDB:RhiirFUN_017152"/>
<accession>A0A2N0QIE7</accession>